<dbReference type="EnsemblPlants" id="LPERR06G01200.1">
    <property type="protein sequence ID" value="LPERR06G01200.1"/>
    <property type="gene ID" value="LPERR06G01200"/>
</dbReference>
<protein>
    <recommendedName>
        <fullName evidence="7">Transposase Tnp1/En/Spm-like domain-containing protein</fullName>
    </recommendedName>
</protein>
<proteinExistence type="predicted"/>
<evidence type="ECO:0000313" key="6">
    <source>
        <dbReference type="Proteomes" id="UP000032180"/>
    </source>
</evidence>
<dbReference type="Proteomes" id="UP000032180">
    <property type="component" value="Chromosome 6"/>
</dbReference>
<accession>A0A0D9WL73</accession>
<dbReference type="AlphaFoldDB" id="A0A0D9WL73"/>
<feature type="domain" description="Transposase Tnp1/En/Spm-like" evidence="3">
    <location>
        <begin position="133"/>
        <end position="197"/>
    </location>
</feature>
<evidence type="ECO:0008006" key="7">
    <source>
        <dbReference type="Google" id="ProtNLM"/>
    </source>
</evidence>
<dbReference type="Pfam" id="PF13968">
    <property type="entry name" value="DUF4220"/>
    <property type="match status" value="1"/>
</dbReference>
<keyword evidence="2" id="KW-0472">Membrane</keyword>
<feature type="domain" description="DUF4220" evidence="4">
    <location>
        <begin position="215"/>
        <end position="356"/>
    </location>
</feature>
<keyword evidence="2" id="KW-1133">Transmembrane helix</keyword>
<reference evidence="6" key="2">
    <citation type="submission" date="2013-12" db="EMBL/GenBank/DDBJ databases">
        <authorList>
            <person name="Yu Y."/>
            <person name="Lee S."/>
            <person name="de Baynast K."/>
            <person name="Wissotski M."/>
            <person name="Liu L."/>
            <person name="Talag J."/>
            <person name="Goicoechea J."/>
            <person name="Angelova A."/>
            <person name="Jetty R."/>
            <person name="Kudrna D."/>
            <person name="Golser W."/>
            <person name="Rivera L."/>
            <person name="Zhang J."/>
            <person name="Wing R."/>
        </authorList>
    </citation>
    <scope>NUCLEOTIDE SEQUENCE</scope>
</reference>
<organism evidence="5 6">
    <name type="scientific">Leersia perrieri</name>
    <dbReference type="NCBI Taxonomy" id="77586"/>
    <lineage>
        <taxon>Eukaryota</taxon>
        <taxon>Viridiplantae</taxon>
        <taxon>Streptophyta</taxon>
        <taxon>Embryophyta</taxon>
        <taxon>Tracheophyta</taxon>
        <taxon>Spermatophyta</taxon>
        <taxon>Magnoliopsida</taxon>
        <taxon>Liliopsida</taxon>
        <taxon>Poales</taxon>
        <taxon>Poaceae</taxon>
        <taxon>BOP clade</taxon>
        <taxon>Oryzoideae</taxon>
        <taxon>Oryzeae</taxon>
        <taxon>Oryzinae</taxon>
        <taxon>Leersia</taxon>
    </lineage>
</organism>
<dbReference type="Pfam" id="PF03017">
    <property type="entry name" value="Transposase_23"/>
    <property type="match status" value="1"/>
</dbReference>
<name>A0A0D9WL73_9ORYZ</name>
<dbReference type="Gramene" id="LPERR06G01200.1">
    <property type="protein sequence ID" value="LPERR06G01200.1"/>
    <property type="gene ID" value="LPERR06G01200"/>
</dbReference>
<feature type="region of interest" description="Disordered" evidence="1">
    <location>
        <begin position="72"/>
        <end position="95"/>
    </location>
</feature>
<reference evidence="5" key="3">
    <citation type="submission" date="2015-04" db="UniProtKB">
        <authorList>
            <consortium name="EnsemblPlants"/>
        </authorList>
    </citation>
    <scope>IDENTIFICATION</scope>
</reference>
<feature type="transmembrane region" description="Helical" evidence="2">
    <location>
        <begin position="309"/>
        <end position="333"/>
    </location>
</feature>
<dbReference type="InterPro" id="IPR025315">
    <property type="entry name" value="DUF4220"/>
</dbReference>
<reference evidence="5 6" key="1">
    <citation type="submission" date="2012-08" db="EMBL/GenBank/DDBJ databases">
        <title>Oryza genome evolution.</title>
        <authorList>
            <person name="Wing R.A."/>
        </authorList>
    </citation>
    <scope>NUCLEOTIDE SEQUENCE</scope>
</reference>
<evidence type="ECO:0000259" key="3">
    <source>
        <dbReference type="Pfam" id="PF03017"/>
    </source>
</evidence>
<evidence type="ECO:0000256" key="2">
    <source>
        <dbReference type="SAM" id="Phobius"/>
    </source>
</evidence>
<dbReference type="InterPro" id="IPR004264">
    <property type="entry name" value="Transposase_23"/>
</dbReference>
<dbReference type="PANTHER" id="PTHR31325">
    <property type="entry name" value="OS01G0798800 PROTEIN-RELATED"/>
    <property type="match status" value="1"/>
</dbReference>
<feature type="compositionally biased region" description="Basic residues" evidence="1">
    <location>
        <begin position="80"/>
        <end position="95"/>
    </location>
</feature>
<evidence type="ECO:0000256" key="1">
    <source>
        <dbReference type="SAM" id="MobiDB-lite"/>
    </source>
</evidence>
<keyword evidence="6" id="KW-1185">Reference proteome</keyword>
<evidence type="ECO:0000259" key="4">
    <source>
        <dbReference type="Pfam" id="PF13968"/>
    </source>
</evidence>
<evidence type="ECO:0000313" key="5">
    <source>
        <dbReference type="EnsemblPlants" id="LPERR06G01200.1"/>
    </source>
</evidence>
<keyword evidence="2" id="KW-0812">Transmembrane</keyword>
<sequence>MEMDRDEICFYNLIDLIEQYGYSAVDYLYYKQKDSLVVIEQDPEVMKMLNECESKKMGSLFVTKERLATLVPTKSNKVPSKSKPKKTKGSGGTKKKKALNLMHTEALYANEVEQLNDENQNTSGDGDEVGSTVLLMTSKYPNKANVAYATLLSTDPEVIVGGVKIGSQFYKVRIEHPITKDEPLVRPMSRYNNIGDAHARGVSIAWPVMFTLAEDKADSPLHKDPRIKRLCLSFALHKLLLRRFENFYFTDEEVKSCRVLIFKGLYTKTRSQTETDKLVEVLFQVLNDELHFICEYYHSVLPVVLSSPFFLIANYFLFSILVLPFFVLTLILCNNADLFYAFKSVKIENIIISFSLFDTFDCLLKYITTSASTLLHRGHFHHHASNDPMGSEHDEPTHASVQIVVHARRLPPILPKSYDASIQEYLVNHIDHGAPLSNGWSMLQKKSEYHSLSWVCLSDSITEVMHIWYIATSILEVDFPKKNGMTGTNFQSNDDRIVVTTLSKYCAYLVIFKQELLPDNLDGTTQLVYDAMKEEMKVALKLWHYYFLREMMCTAVDTCVDKVKKIDEK</sequence>
<dbReference type="HOGENOM" id="CLU_479296_0_0_1"/>